<proteinExistence type="predicted"/>
<dbReference type="SUPFAM" id="SSF55729">
    <property type="entry name" value="Acyl-CoA N-acyltransferases (Nat)"/>
    <property type="match status" value="1"/>
</dbReference>
<accession>A0A2M7U4X2</accession>
<gene>
    <name evidence="2" type="ORF">COY14_01575</name>
</gene>
<comment type="caution">
    <text evidence="2">The sequence shown here is derived from an EMBL/GenBank/DDBJ whole genome shotgun (WGS) entry which is preliminary data.</text>
</comment>
<feature type="domain" description="N-acetyltransferase" evidence="1">
    <location>
        <begin position="1"/>
        <end position="143"/>
    </location>
</feature>
<sequence>MSIKITSSTDKEIEVFERKEWGAEDLKHYGREVDWDKWKPTFFLFKAEKKGKVIGVIGGHLIAGVLFIERILVTQAERNMGIGKMLLAKTEEYAKETHAHKIYLYTGKDWEAIQFYLKHGYEKTGELPNHFMKKDFVIYSKNI</sequence>
<dbReference type="Proteomes" id="UP000230027">
    <property type="component" value="Unassembled WGS sequence"/>
</dbReference>
<evidence type="ECO:0000313" key="3">
    <source>
        <dbReference type="Proteomes" id="UP000230027"/>
    </source>
</evidence>
<dbReference type="Gene3D" id="3.40.630.30">
    <property type="match status" value="1"/>
</dbReference>
<dbReference type="EMBL" id="PFOD01000033">
    <property type="protein sequence ID" value="PIZ65852.1"/>
    <property type="molecule type" value="Genomic_DNA"/>
</dbReference>
<evidence type="ECO:0000259" key="1">
    <source>
        <dbReference type="PROSITE" id="PS51186"/>
    </source>
</evidence>
<dbReference type="Pfam" id="PF00583">
    <property type="entry name" value="Acetyltransf_1"/>
    <property type="match status" value="1"/>
</dbReference>
<dbReference type="PANTHER" id="PTHR43072">
    <property type="entry name" value="N-ACETYLTRANSFERASE"/>
    <property type="match status" value="1"/>
</dbReference>
<name>A0A2M7U4X2_9BACT</name>
<dbReference type="InterPro" id="IPR000182">
    <property type="entry name" value="GNAT_dom"/>
</dbReference>
<reference evidence="3" key="1">
    <citation type="submission" date="2017-09" db="EMBL/GenBank/DDBJ databases">
        <title>Depth-based differentiation of microbial function through sediment-hosted aquifers and enrichment of novel symbionts in the deep terrestrial subsurface.</title>
        <authorList>
            <person name="Probst A.J."/>
            <person name="Ladd B."/>
            <person name="Jarett J.K."/>
            <person name="Geller-Mcgrath D.E."/>
            <person name="Sieber C.M.K."/>
            <person name="Emerson J.B."/>
            <person name="Anantharaman K."/>
            <person name="Thomas B.C."/>
            <person name="Malmstrom R."/>
            <person name="Stieglmeier M."/>
            <person name="Klingl A."/>
            <person name="Woyke T."/>
            <person name="Ryan C.M."/>
            <person name="Banfield J.F."/>
        </authorList>
    </citation>
    <scope>NUCLEOTIDE SEQUENCE [LARGE SCALE GENOMIC DNA]</scope>
</reference>
<protein>
    <recommendedName>
        <fullName evidence="1">N-acetyltransferase domain-containing protein</fullName>
    </recommendedName>
</protein>
<dbReference type="InterPro" id="IPR016181">
    <property type="entry name" value="Acyl_CoA_acyltransferase"/>
</dbReference>
<dbReference type="AlphaFoldDB" id="A0A2M7U4X2"/>
<evidence type="ECO:0000313" key="2">
    <source>
        <dbReference type="EMBL" id="PIZ65852.1"/>
    </source>
</evidence>
<dbReference type="PANTHER" id="PTHR43072:SF60">
    <property type="entry name" value="L-2,4-DIAMINOBUTYRIC ACID ACETYLTRANSFERASE"/>
    <property type="match status" value="1"/>
</dbReference>
<dbReference type="CDD" id="cd04301">
    <property type="entry name" value="NAT_SF"/>
    <property type="match status" value="1"/>
</dbReference>
<organism evidence="2 3">
    <name type="scientific">Candidatus Roizmanbacteria bacterium CG_4_10_14_0_2_um_filter_36_9</name>
    <dbReference type="NCBI Taxonomy" id="1974823"/>
    <lineage>
        <taxon>Bacteria</taxon>
        <taxon>Candidatus Roizmaniibacteriota</taxon>
    </lineage>
</organism>
<dbReference type="PROSITE" id="PS51186">
    <property type="entry name" value="GNAT"/>
    <property type="match status" value="1"/>
</dbReference>
<dbReference type="GO" id="GO:0016747">
    <property type="term" value="F:acyltransferase activity, transferring groups other than amino-acyl groups"/>
    <property type="evidence" value="ECO:0007669"/>
    <property type="project" value="InterPro"/>
</dbReference>